<evidence type="ECO:0000313" key="2">
    <source>
        <dbReference type="EMBL" id="PZG09530.1"/>
    </source>
</evidence>
<keyword evidence="3" id="KW-1185">Reference proteome</keyword>
<name>A0A2W2E7L6_9ACTN</name>
<gene>
    <name evidence="2" type="ORF">C1I95_28935</name>
</gene>
<organism evidence="2 3">
    <name type="scientific">Micromonospora craterilacus</name>
    <dbReference type="NCBI Taxonomy" id="1655439"/>
    <lineage>
        <taxon>Bacteria</taxon>
        <taxon>Bacillati</taxon>
        <taxon>Actinomycetota</taxon>
        <taxon>Actinomycetes</taxon>
        <taxon>Micromonosporales</taxon>
        <taxon>Micromonosporaceae</taxon>
        <taxon>Micromonospora</taxon>
    </lineage>
</organism>
<keyword evidence="1" id="KW-1133">Transmembrane helix</keyword>
<dbReference type="OrthoDB" id="5196070at2"/>
<keyword evidence="1" id="KW-0472">Membrane</keyword>
<evidence type="ECO:0000256" key="1">
    <source>
        <dbReference type="SAM" id="Phobius"/>
    </source>
</evidence>
<protein>
    <submittedName>
        <fullName evidence="2">Uncharacterized protein</fullName>
    </submittedName>
</protein>
<keyword evidence="1" id="KW-0812">Transmembrane</keyword>
<dbReference type="Proteomes" id="UP000248924">
    <property type="component" value="Unassembled WGS sequence"/>
</dbReference>
<evidence type="ECO:0000313" key="3">
    <source>
        <dbReference type="Proteomes" id="UP000248924"/>
    </source>
</evidence>
<dbReference type="RefSeq" id="WP_111218575.1">
    <property type="nucleotide sequence ID" value="NZ_POTY01000267.1"/>
</dbReference>
<feature type="transmembrane region" description="Helical" evidence="1">
    <location>
        <begin position="77"/>
        <end position="96"/>
    </location>
</feature>
<dbReference type="AlphaFoldDB" id="A0A2W2E7L6"/>
<reference evidence="2 3" key="1">
    <citation type="submission" date="2018-01" db="EMBL/GenBank/DDBJ databases">
        <title>Draft genome sequence of Jishengella sp. NA12.</title>
        <authorList>
            <person name="Sahin N."/>
            <person name="Ay H."/>
            <person name="Saygin H."/>
        </authorList>
    </citation>
    <scope>NUCLEOTIDE SEQUENCE [LARGE SCALE GENOMIC DNA]</scope>
    <source>
        <strain evidence="2 3">NA12</strain>
    </source>
</reference>
<comment type="caution">
    <text evidence="2">The sequence shown here is derived from an EMBL/GenBank/DDBJ whole genome shotgun (WGS) entry which is preliminary data.</text>
</comment>
<dbReference type="EMBL" id="POTY01000267">
    <property type="protein sequence ID" value="PZG09530.1"/>
    <property type="molecule type" value="Genomic_DNA"/>
</dbReference>
<sequence>MHLVQLATGGWPPYAWAPTWLAIYFTSLTLLDPLTASLLFARRTIGLHFAILVLVADAAANGYAVYGLSGATPTSRISQAIISLLALATVITAPRVRPWLQRAPHTNA</sequence>
<proteinExistence type="predicted"/>
<accession>A0A2W2E7L6</accession>
<feature type="transmembrane region" description="Helical" evidence="1">
    <location>
        <begin position="47"/>
        <end position="65"/>
    </location>
</feature>
<feature type="transmembrane region" description="Helical" evidence="1">
    <location>
        <begin position="20"/>
        <end position="40"/>
    </location>
</feature>